<dbReference type="GO" id="GO:0005886">
    <property type="term" value="C:plasma membrane"/>
    <property type="evidence" value="ECO:0007669"/>
    <property type="project" value="UniProtKB-SubCell"/>
</dbReference>
<feature type="compositionally biased region" description="Basic and acidic residues" evidence="12">
    <location>
        <begin position="507"/>
        <end position="541"/>
    </location>
</feature>
<evidence type="ECO:0000256" key="2">
    <source>
        <dbReference type="ARBA" id="ARBA00008936"/>
    </source>
</evidence>
<keyword evidence="11" id="KW-0375">Hydrogen ion transport</keyword>
<evidence type="ECO:0000256" key="3">
    <source>
        <dbReference type="ARBA" id="ARBA00022448"/>
    </source>
</evidence>
<name>A0A934JZD0_9BACT</name>
<dbReference type="InterPro" id="IPR027417">
    <property type="entry name" value="P-loop_NTPase"/>
</dbReference>
<dbReference type="InterPro" id="IPR000194">
    <property type="entry name" value="ATPase_F1/V1/A1_a/bsu_nucl-bd"/>
</dbReference>
<feature type="region of interest" description="Disordered" evidence="12">
    <location>
        <begin position="475"/>
        <end position="619"/>
    </location>
</feature>
<protein>
    <recommendedName>
        <fullName evidence="11">ATP synthase subunit beta</fullName>
        <ecNumber evidence="11">7.1.2.2</ecNumber>
    </recommendedName>
    <alternativeName>
        <fullName evidence="11">ATP synthase F1 sector subunit beta</fullName>
    </alternativeName>
    <alternativeName>
        <fullName evidence="11">F-ATPase subunit beta</fullName>
    </alternativeName>
</protein>
<keyword evidence="11" id="KW-1003">Cell membrane</keyword>
<dbReference type="EMBL" id="JAEKNS010000146">
    <property type="protein sequence ID" value="MBJ7596114.1"/>
    <property type="molecule type" value="Genomic_DNA"/>
</dbReference>
<keyword evidence="9 11" id="KW-0139">CF(1)</keyword>
<keyword evidence="8 11" id="KW-0472">Membrane</keyword>
<feature type="compositionally biased region" description="Acidic residues" evidence="12">
    <location>
        <begin position="495"/>
        <end position="506"/>
    </location>
</feature>
<dbReference type="InterPro" id="IPR005722">
    <property type="entry name" value="ATP_synth_F1_bsu"/>
</dbReference>
<dbReference type="HAMAP" id="MF_01347">
    <property type="entry name" value="ATP_synth_beta_bact"/>
    <property type="match status" value="1"/>
</dbReference>
<dbReference type="PANTHER" id="PTHR15184">
    <property type="entry name" value="ATP SYNTHASE"/>
    <property type="match status" value="1"/>
</dbReference>
<dbReference type="Gene3D" id="2.40.10.170">
    <property type="match status" value="1"/>
</dbReference>
<dbReference type="InterPro" id="IPR050053">
    <property type="entry name" value="ATPase_alpha/beta_chains"/>
</dbReference>
<dbReference type="InterPro" id="IPR003593">
    <property type="entry name" value="AAA+_ATPase"/>
</dbReference>
<keyword evidence="7 11" id="KW-0406">Ion transport</keyword>
<dbReference type="FunFam" id="1.10.1140.10:FF:000001">
    <property type="entry name" value="ATP synthase subunit beta"/>
    <property type="match status" value="1"/>
</dbReference>
<evidence type="ECO:0000256" key="6">
    <source>
        <dbReference type="ARBA" id="ARBA00022967"/>
    </source>
</evidence>
<dbReference type="CDD" id="cd01133">
    <property type="entry name" value="F1-ATPase_beta_CD"/>
    <property type="match status" value="1"/>
</dbReference>
<evidence type="ECO:0000256" key="12">
    <source>
        <dbReference type="SAM" id="MobiDB-lite"/>
    </source>
</evidence>
<keyword evidence="6 11" id="KW-1278">Translocase</keyword>
<evidence type="ECO:0000256" key="5">
    <source>
        <dbReference type="ARBA" id="ARBA00022840"/>
    </source>
</evidence>
<dbReference type="CDD" id="cd18110">
    <property type="entry name" value="ATP-synt_F1_beta_C"/>
    <property type="match status" value="1"/>
</dbReference>
<dbReference type="InterPro" id="IPR024034">
    <property type="entry name" value="ATPase_F1/V1_b/a_C"/>
</dbReference>
<dbReference type="CDD" id="cd18115">
    <property type="entry name" value="ATP-synt_F1_beta_N"/>
    <property type="match status" value="1"/>
</dbReference>
<evidence type="ECO:0000256" key="11">
    <source>
        <dbReference type="HAMAP-Rule" id="MF_01347"/>
    </source>
</evidence>
<dbReference type="GO" id="GO:0046933">
    <property type="term" value="F:proton-transporting ATP synthase activity, rotational mechanism"/>
    <property type="evidence" value="ECO:0007669"/>
    <property type="project" value="UniProtKB-UniRule"/>
</dbReference>
<dbReference type="SUPFAM" id="SSF47917">
    <property type="entry name" value="C-terminal domain of alpha and beta subunits of F1 ATP synthase"/>
    <property type="match status" value="1"/>
</dbReference>
<evidence type="ECO:0000256" key="4">
    <source>
        <dbReference type="ARBA" id="ARBA00022741"/>
    </source>
</evidence>
<comment type="subcellular location">
    <subcellularLocation>
        <location evidence="11">Cell membrane</location>
        <topology evidence="11">Peripheral membrane protein</topology>
    </subcellularLocation>
    <subcellularLocation>
        <location evidence="1">Membrane</location>
        <topology evidence="1">Peripheral membrane protein</topology>
    </subcellularLocation>
</comment>
<dbReference type="PANTHER" id="PTHR15184:SF71">
    <property type="entry name" value="ATP SYNTHASE SUBUNIT BETA, MITOCHONDRIAL"/>
    <property type="match status" value="1"/>
</dbReference>
<dbReference type="InterPro" id="IPR055190">
    <property type="entry name" value="ATP-synt_VA_C"/>
</dbReference>
<dbReference type="PROSITE" id="PS00152">
    <property type="entry name" value="ATPASE_ALPHA_BETA"/>
    <property type="match status" value="1"/>
</dbReference>
<sequence>MAVAAKKNAKQQGVGTGTVVQVIGPVVDVEFEGDRLPDIYYALERIREDKTRLVLEVQQNLGNSTVRTIAMNTTDGLRRGDTFEDTGAPIQVAVGRKTLGRMFNVIGEPIDGKPALKDAPLASIHRLAPPIDEQSTDQEILETGIKVIDLICTFSKGSKIGLFGGAGVGKTVIVQEMINNIAKEHGGFSVFAGVGERTREGRDLYGEMEESGVLDKTALVFGQMNEPPGARARVGLTGLTIAEHFRDEEKSDVLLFIDNIFRYTLAGAEVSALLGRMPSAVGYQPTLGTEMGDLQERITSTKDGSITSVQAVYVPADDFTDPAVATTFAHLGSTVALSRALTEIGIYPAVDPLDSFSRALDPTVVGDGHYRVAQGVKRVLQEYKELQDIIAILGQEELTDDQKVTVQRARRVQRFLSQPFSVAQQFTGREGKYVPLEETVRGFAEILDGKHDDLPEDAFYMVGTIDEAVEKAKELGGGEDEDAPDDKDKAVGPEGEAEGENEESQDGEAKDKQPKGEAKADDGAKAATKDTTETKDTKAESTDGAATADKGEAAPAEDGEQQPAKTADEKQADSGSDKKETTTVAKSKADGEKNADPKAKSKPTAKAGEKDQPEKGKTS</sequence>
<proteinExistence type="inferred from homology"/>
<comment type="similarity">
    <text evidence="2 11">Belongs to the ATPase alpha/beta chains family.</text>
</comment>
<evidence type="ECO:0000256" key="7">
    <source>
        <dbReference type="ARBA" id="ARBA00023065"/>
    </source>
</evidence>
<evidence type="ECO:0000256" key="10">
    <source>
        <dbReference type="ARBA" id="ARBA00023310"/>
    </source>
</evidence>
<dbReference type="InterPro" id="IPR004100">
    <property type="entry name" value="ATPase_F1/V1/A1_a/bsu_N"/>
</dbReference>
<reference evidence="14 15" key="1">
    <citation type="submission" date="2020-10" db="EMBL/GenBank/DDBJ databases">
        <title>Ca. Dormibacterota MAGs.</title>
        <authorList>
            <person name="Montgomery K."/>
        </authorList>
    </citation>
    <scope>NUCLEOTIDE SEQUENCE [LARGE SCALE GENOMIC DNA]</scope>
    <source>
        <strain evidence="14">SC8812_S17_18</strain>
    </source>
</reference>
<dbReference type="NCBIfam" id="TIGR01039">
    <property type="entry name" value="atpD"/>
    <property type="match status" value="1"/>
</dbReference>
<keyword evidence="10 11" id="KW-0066">ATP synthesis</keyword>
<dbReference type="GO" id="GO:0005524">
    <property type="term" value="F:ATP binding"/>
    <property type="evidence" value="ECO:0007669"/>
    <property type="project" value="UniProtKB-UniRule"/>
</dbReference>
<comment type="caution">
    <text evidence="14">The sequence shown here is derived from an EMBL/GenBank/DDBJ whole genome shotgun (WGS) entry which is preliminary data.</text>
</comment>
<evidence type="ECO:0000313" key="15">
    <source>
        <dbReference type="Proteomes" id="UP000606991"/>
    </source>
</evidence>
<keyword evidence="5 11" id="KW-0067">ATP-binding</keyword>
<dbReference type="GO" id="GO:0045259">
    <property type="term" value="C:proton-transporting ATP synthase complex"/>
    <property type="evidence" value="ECO:0007669"/>
    <property type="project" value="UniProtKB-KW"/>
</dbReference>
<evidence type="ECO:0000256" key="8">
    <source>
        <dbReference type="ARBA" id="ARBA00023136"/>
    </source>
</evidence>
<keyword evidence="4 11" id="KW-0547">Nucleotide-binding</keyword>
<dbReference type="Pfam" id="PF22919">
    <property type="entry name" value="ATP-synt_VA_C"/>
    <property type="match status" value="1"/>
</dbReference>
<dbReference type="AlphaFoldDB" id="A0A934JZD0"/>
<dbReference type="Gene3D" id="1.10.1140.10">
    <property type="entry name" value="Bovine Mitochondrial F1-atpase, Atp Synthase Beta Chain, Chain D, domain 3"/>
    <property type="match status" value="1"/>
</dbReference>
<dbReference type="Pfam" id="PF00006">
    <property type="entry name" value="ATP-synt_ab"/>
    <property type="match status" value="1"/>
</dbReference>
<evidence type="ECO:0000256" key="1">
    <source>
        <dbReference type="ARBA" id="ARBA00004170"/>
    </source>
</evidence>
<organism evidence="14 15">
    <name type="scientific">Candidatus Aeolococcus gillhamiae</name>
    <dbReference type="NCBI Taxonomy" id="3127015"/>
    <lineage>
        <taxon>Bacteria</taxon>
        <taxon>Bacillati</taxon>
        <taxon>Candidatus Dormiibacterota</taxon>
        <taxon>Candidatus Dormibacteria</taxon>
        <taxon>Candidatus Aeolococcales</taxon>
        <taxon>Candidatus Aeolococcaceae</taxon>
        <taxon>Candidatus Aeolococcus</taxon>
    </lineage>
</organism>
<comment type="function">
    <text evidence="11">Produces ATP from ADP in the presence of a proton gradient across the membrane. The catalytic sites are hosted primarily by the beta subunits.</text>
</comment>
<dbReference type="SUPFAM" id="SSF50615">
    <property type="entry name" value="N-terminal domain of alpha and beta subunits of F1 ATP synthase"/>
    <property type="match status" value="1"/>
</dbReference>
<keyword evidence="3 11" id="KW-0813">Transport</keyword>
<dbReference type="InterPro" id="IPR036121">
    <property type="entry name" value="ATPase_F1/V1/A1_a/bsu_N_sf"/>
</dbReference>
<accession>A0A934JZD0</accession>
<dbReference type="InterPro" id="IPR020003">
    <property type="entry name" value="ATPase_a/bsu_AS"/>
</dbReference>
<feature type="compositionally biased region" description="Basic and acidic residues" evidence="12">
    <location>
        <begin position="566"/>
        <end position="599"/>
    </location>
</feature>
<dbReference type="Proteomes" id="UP000606991">
    <property type="component" value="Unassembled WGS sequence"/>
</dbReference>
<feature type="binding site" evidence="11">
    <location>
        <begin position="164"/>
        <end position="171"/>
    </location>
    <ligand>
        <name>ATP</name>
        <dbReference type="ChEBI" id="CHEBI:30616"/>
    </ligand>
</feature>
<feature type="compositionally biased region" description="Basic and acidic residues" evidence="12">
    <location>
        <begin position="607"/>
        <end position="619"/>
    </location>
</feature>
<evidence type="ECO:0000313" key="14">
    <source>
        <dbReference type="EMBL" id="MBJ7596114.1"/>
    </source>
</evidence>
<comment type="catalytic activity">
    <reaction evidence="11">
        <text>ATP + H2O + 4 H(+)(in) = ADP + phosphate + 5 H(+)(out)</text>
        <dbReference type="Rhea" id="RHEA:57720"/>
        <dbReference type="ChEBI" id="CHEBI:15377"/>
        <dbReference type="ChEBI" id="CHEBI:15378"/>
        <dbReference type="ChEBI" id="CHEBI:30616"/>
        <dbReference type="ChEBI" id="CHEBI:43474"/>
        <dbReference type="ChEBI" id="CHEBI:456216"/>
        <dbReference type="EC" id="7.1.2.2"/>
    </reaction>
</comment>
<dbReference type="Gene3D" id="3.40.50.300">
    <property type="entry name" value="P-loop containing nucleotide triphosphate hydrolases"/>
    <property type="match status" value="1"/>
</dbReference>
<dbReference type="SUPFAM" id="SSF52540">
    <property type="entry name" value="P-loop containing nucleoside triphosphate hydrolases"/>
    <property type="match status" value="1"/>
</dbReference>
<dbReference type="FunFam" id="3.40.50.300:FF:000004">
    <property type="entry name" value="ATP synthase subunit beta"/>
    <property type="match status" value="1"/>
</dbReference>
<dbReference type="SMART" id="SM00382">
    <property type="entry name" value="AAA"/>
    <property type="match status" value="1"/>
</dbReference>
<dbReference type="EC" id="7.1.2.2" evidence="11"/>
<dbReference type="Pfam" id="PF02874">
    <property type="entry name" value="ATP-synt_ab_N"/>
    <property type="match status" value="1"/>
</dbReference>
<feature type="domain" description="AAA+ ATPase" evidence="13">
    <location>
        <begin position="156"/>
        <end position="341"/>
    </location>
</feature>
<evidence type="ECO:0000256" key="9">
    <source>
        <dbReference type="ARBA" id="ARBA00023196"/>
    </source>
</evidence>
<evidence type="ECO:0000259" key="13">
    <source>
        <dbReference type="SMART" id="SM00382"/>
    </source>
</evidence>
<gene>
    <name evidence="11 14" type="primary">atpD</name>
    <name evidence="14" type="ORF">JF886_14890</name>
</gene>